<dbReference type="EMBL" id="JAAIKE010000003">
    <property type="protein sequence ID" value="NEX46763.1"/>
    <property type="molecule type" value="Genomic_DNA"/>
</dbReference>
<dbReference type="InterPro" id="IPR005097">
    <property type="entry name" value="Sacchrp_dh_NADP-bd"/>
</dbReference>
<feature type="domain" description="Saccharopine dehydrogenase NADP binding" evidence="2">
    <location>
        <begin position="25"/>
        <end position="111"/>
    </location>
</feature>
<dbReference type="SUPFAM" id="SSF55347">
    <property type="entry name" value="Glyceraldehyde-3-phosphate dehydrogenase-like, C-terminal domain"/>
    <property type="match status" value="1"/>
</dbReference>
<evidence type="ECO:0000259" key="3">
    <source>
        <dbReference type="Pfam" id="PF16653"/>
    </source>
</evidence>
<dbReference type="Pfam" id="PF16653">
    <property type="entry name" value="Sacchrp_dh_C"/>
    <property type="match status" value="1"/>
</dbReference>
<dbReference type="Pfam" id="PF03435">
    <property type="entry name" value="Sacchrp_dh_NADP"/>
    <property type="match status" value="1"/>
</dbReference>
<organism evidence="4 5">
    <name type="scientific">Pseudotabrizicola algicola</name>
    <dbReference type="NCBI Taxonomy" id="2709381"/>
    <lineage>
        <taxon>Bacteria</taxon>
        <taxon>Pseudomonadati</taxon>
        <taxon>Pseudomonadota</taxon>
        <taxon>Alphaproteobacteria</taxon>
        <taxon>Rhodobacterales</taxon>
        <taxon>Paracoccaceae</taxon>
        <taxon>Pseudotabrizicola</taxon>
    </lineage>
</organism>
<dbReference type="Gene3D" id="3.40.50.720">
    <property type="entry name" value="NAD(P)-binding Rossmann-like Domain"/>
    <property type="match status" value="1"/>
</dbReference>
<dbReference type="Gene3D" id="3.30.360.10">
    <property type="entry name" value="Dihydrodipicolinate Reductase, domain 2"/>
    <property type="match status" value="1"/>
</dbReference>
<comment type="caution">
    <text evidence="4">The sequence shown here is derived from an EMBL/GenBank/DDBJ whole genome shotgun (WGS) entry which is preliminary data.</text>
</comment>
<reference evidence="4 5" key="1">
    <citation type="submission" date="2020-02" db="EMBL/GenBank/DDBJ databases">
        <title>Rhodobacter algicola sp. nov., isolated from microalga culture.</title>
        <authorList>
            <person name="Park C.-Y."/>
        </authorList>
    </citation>
    <scope>NUCLEOTIDE SEQUENCE [LARGE SCALE GENOMIC DNA]</scope>
    <source>
        <strain evidence="4 5">ETT8</strain>
    </source>
</reference>
<dbReference type="Proteomes" id="UP000481421">
    <property type="component" value="Unassembled WGS sequence"/>
</dbReference>
<accession>A0A6B3RNI8</accession>
<dbReference type="InterPro" id="IPR051168">
    <property type="entry name" value="AASS"/>
</dbReference>
<feature type="domain" description="Saccharopine dehydrogenase-like C-terminal" evidence="3">
    <location>
        <begin position="117"/>
        <end position="370"/>
    </location>
</feature>
<sequence length="383" mass="41716">MTIHWCGTGLSSVPGLRRLIEGGHKVVVWNRTVDKAREAVGDIATDIRAFSLQALAGALEPGDIAISMLPADQHVAIAQLCLEKGANFVSSSYIAPEMRALDGAFRDKGLVSLNEIGLDPGIDHLMAHDLVARYRASPAYHADNVLSFTSYCGGVPKQPNAFRYKFSWAPAGVLKALRSPSRSLRNFSELRVSRPWDAITAYDAPLPKPESFEVYPNRDSIPFITDYRFDPAWKLRDFVRGTIRLNGWAEAWAPIFAEIEGLEGASPAEVDAALTARANALLKENSYAPGEPDRVVLFVSLKAERDGKPVFHETWAMDAAGDARGTAMGRLVSVPVSLGVEAVAARQIPAGVHAAPHDPKLITAWMDQVQGLVQYLDRVDHLA</sequence>
<evidence type="ECO:0000256" key="1">
    <source>
        <dbReference type="ARBA" id="ARBA00023002"/>
    </source>
</evidence>
<evidence type="ECO:0000313" key="4">
    <source>
        <dbReference type="EMBL" id="NEX46763.1"/>
    </source>
</evidence>
<keyword evidence="1" id="KW-0560">Oxidoreductase</keyword>
<proteinExistence type="predicted"/>
<dbReference type="PANTHER" id="PTHR11133:SF22">
    <property type="entry name" value="ALPHA-AMINOADIPIC SEMIALDEHYDE SYNTHASE, MITOCHONDRIAL"/>
    <property type="match status" value="1"/>
</dbReference>
<dbReference type="AlphaFoldDB" id="A0A6B3RNI8"/>
<gene>
    <name evidence="4" type="ORF">G3572_11140</name>
</gene>
<dbReference type="GO" id="GO:0004753">
    <property type="term" value="F:saccharopine dehydrogenase activity"/>
    <property type="evidence" value="ECO:0007669"/>
    <property type="project" value="TreeGrafter"/>
</dbReference>
<dbReference type="InterPro" id="IPR032095">
    <property type="entry name" value="Sacchrp_dh-like_C"/>
</dbReference>
<dbReference type="GO" id="GO:0005737">
    <property type="term" value="C:cytoplasm"/>
    <property type="evidence" value="ECO:0007669"/>
    <property type="project" value="TreeGrafter"/>
</dbReference>
<dbReference type="SUPFAM" id="SSF51735">
    <property type="entry name" value="NAD(P)-binding Rossmann-fold domains"/>
    <property type="match status" value="1"/>
</dbReference>
<evidence type="ECO:0000259" key="2">
    <source>
        <dbReference type="Pfam" id="PF03435"/>
    </source>
</evidence>
<protein>
    <submittedName>
        <fullName evidence="4">Saccharopine dehydrogenase</fullName>
    </submittedName>
</protein>
<evidence type="ECO:0000313" key="5">
    <source>
        <dbReference type="Proteomes" id="UP000481421"/>
    </source>
</evidence>
<dbReference type="PANTHER" id="PTHR11133">
    <property type="entry name" value="SACCHAROPINE DEHYDROGENASE"/>
    <property type="match status" value="1"/>
</dbReference>
<dbReference type="GO" id="GO:0019878">
    <property type="term" value="P:lysine biosynthetic process via aminoadipic acid"/>
    <property type="evidence" value="ECO:0007669"/>
    <property type="project" value="TreeGrafter"/>
</dbReference>
<name>A0A6B3RNI8_9RHOB</name>
<dbReference type="RefSeq" id="WP_164611775.1">
    <property type="nucleotide sequence ID" value="NZ_JAAIKE010000003.1"/>
</dbReference>
<dbReference type="InterPro" id="IPR036291">
    <property type="entry name" value="NAD(P)-bd_dom_sf"/>
</dbReference>
<keyword evidence="5" id="KW-1185">Reference proteome</keyword>